<comment type="caution">
    <text evidence="2">The sequence shown here is derived from an EMBL/GenBank/DDBJ whole genome shotgun (WGS) entry which is preliminary data.</text>
</comment>
<reference evidence="2 3" key="1">
    <citation type="submission" date="2019-10" db="EMBL/GenBank/DDBJ databases">
        <title>Nocardia macrotermitis sp. nov. and Nocardia aurantia sp. nov., isolated from the gut of fungus growing-termite Macrotermes natalensis.</title>
        <authorList>
            <person name="Benndorf R."/>
            <person name="Schwitalla J."/>
            <person name="Martin K."/>
            <person name="De Beer W."/>
            <person name="Kaster A.-K."/>
            <person name="Vollmers J."/>
            <person name="Poulsen M."/>
            <person name="Beemelmanns C."/>
        </authorList>
    </citation>
    <scope>NUCLEOTIDE SEQUENCE [LARGE SCALE GENOMIC DNA]</scope>
    <source>
        <strain evidence="2 3">RB20</strain>
    </source>
</reference>
<evidence type="ECO:0000313" key="3">
    <source>
        <dbReference type="Proteomes" id="UP000438448"/>
    </source>
</evidence>
<organism evidence="2 3">
    <name type="scientific">Nocardia macrotermitis</name>
    <dbReference type="NCBI Taxonomy" id="2585198"/>
    <lineage>
        <taxon>Bacteria</taxon>
        <taxon>Bacillati</taxon>
        <taxon>Actinomycetota</taxon>
        <taxon>Actinomycetes</taxon>
        <taxon>Mycobacteriales</taxon>
        <taxon>Nocardiaceae</taxon>
        <taxon>Nocardia</taxon>
    </lineage>
</organism>
<dbReference type="EMBL" id="WEGK01000032">
    <property type="protein sequence ID" value="MQY24336.1"/>
    <property type="molecule type" value="Genomic_DNA"/>
</dbReference>
<name>A0A7K0DEX7_9NOCA</name>
<feature type="domain" description="DUF397" evidence="1">
    <location>
        <begin position="5"/>
        <end position="56"/>
    </location>
</feature>
<evidence type="ECO:0000259" key="1">
    <source>
        <dbReference type="Pfam" id="PF04149"/>
    </source>
</evidence>
<dbReference type="AlphaFoldDB" id="A0A7K0DEX7"/>
<protein>
    <recommendedName>
        <fullName evidence="1">DUF397 domain-containing protein</fullName>
    </recommendedName>
</protein>
<keyword evidence="3" id="KW-1185">Reference proteome</keyword>
<accession>A0A7K0DEX7</accession>
<dbReference type="Proteomes" id="UP000438448">
    <property type="component" value="Unassembled WGS sequence"/>
</dbReference>
<dbReference type="OrthoDB" id="4559577at2"/>
<evidence type="ECO:0000313" key="2">
    <source>
        <dbReference type="EMBL" id="MQY24336.1"/>
    </source>
</evidence>
<proteinExistence type="predicted"/>
<gene>
    <name evidence="2" type="ORF">NRB20_74710</name>
</gene>
<sequence length="112" mass="12155">MTTEFYKSTYSGANNSCVEISHRANVVLIRDSKYTGPTASQPIVSIPAERWTEFTALALTGTSARLDNIAVLDVQNDGSASVTGPAHALSYRPDEWDAFMKGIADGQFDRPL</sequence>
<dbReference type="RefSeq" id="WP_153416069.1">
    <property type="nucleotide sequence ID" value="NZ_WEGK01000032.1"/>
</dbReference>
<dbReference type="InterPro" id="IPR007278">
    <property type="entry name" value="DUF397"/>
</dbReference>
<dbReference type="Pfam" id="PF04149">
    <property type="entry name" value="DUF397"/>
    <property type="match status" value="1"/>
</dbReference>